<evidence type="ECO:0000259" key="2">
    <source>
        <dbReference type="Pfam" id="PF18545"/>
    </source>
</evidence>
<accession>A0A1M6ZRM3</accession>
<evidence type="ECO:0000313" key="4">
    <source>
        <dbReference type="Proteomes" id="UP000184203"/>
    </source>
</evidence>
<dbReference type="AlphaFoldDB" id="A0A1M6ZRM3"/>
<keyword evidence="4" id="KW-1185">Reference proteome</keyword>
<feature type="region of interest" description="Disordered" evidence="1">
    <location>
        <begin position="1"/>
        <end position="38"/>
    </location>
</feature>
<dbReference type="InterPro" id="IPR040624">
    <property type="entry name" value="HalOD1"/>
</dbReference>
<gene>
    <name evidence="3" type="ORF">SAMN05444342_3549</name>
</gene>
<dbReference type="Pfam" id="PF18545">
    <property type="entry name" value="HalOD1"/>
    <property type="match status" value="1"/>
</dbReference>
<proteinExistence type="predicted"/>
<dbReference type="Proteomes" id="UP000184203">
    <property type="component" value="Unassembled WGS sequence"/>
</dbReference>
<feature type="domain" description="Halobacterial output" evidence="2">
    <location>
        <begin position="34"/>
        <end position="105"/>
    </location>
</feature>
<evidence type="ECO:0000313" key="3">
    <source>
        <dbReference type="EMBL" id="SHL33121.1"/>
    </source>
</evidence>
<evidence type="ECO:0000256" key="1">
    <source>
        <dbReference type="SAM" id="MobiDB-lite"/>
    </source>
</evidence>
<organism evidence="3 4">
    <name type="scientific">Haladaptatus paucihalophilus DX253</name>
    <dbReference type="NCBI Taxonomy" id="797209"/>
    <lineage>
        <taxon>Archaea</taxon>
        <taxon>Methanobacteriati</taxon>
        <taxon>Methanobacteriota</taxon>
        <taxon>Stenosarchaea group</taxon>
        <taxon>Halobacteria</taxon>
        <taxon>Halobacteriales</taxon>
        <taxon>Haladaptataceae</taxon>
        <taxon>Haladaptatus</taxon>
    </lineage>
</organism>
<dbReference type="EMBL" id="FRAN01000006">
    <property type="protein sequence ID" value="SHL33121.1"/>
    <property type="molecule type" value="Genomic_DNA"/>
</dbReference>
<reference evidence="4" key="1">
    <citation type="submission" date="2016-11" db="EMBL/GenBank/DDBJ databases">
        <authorList>
            <person name="Varghese N."/>
            <person name="Submissions S."/>
        </authorList>
    </citation>
    <scope>NUCLEOTIDE SEQUENCE [LARGE SCALE GENOMIC DNA]</scope>
    <source>
        <strain evidence="4">DX253</strain>
    </source>
</reference>
<protein>
    <recommendedName>
        <fullName evidence="2">Halobacterial output domain-containing protein</fullName>
    </recommendedName>
</protein>
<sequence length="112" mass="12152">MRTRSRNQREMTDHDDDSLPDGFSDVLHTRFSSDNPPSEAIGRALAVVEGVVPTELSLLSESVDPEALDALFGTPIIGQEDRGVTVEFSVSDNHVIIRSDGSITILVGTDEE</sequence>
<name>A0A1M6ZRM3_HALPU</name>